<keyword evidence="6" id="KW-0418">Kinase</keyword>
<evidence type="ECO:0000313" key="13">
    <source>
        <dbReference type="Proteomes" id="UP000178098"/>
    </source>
</evidence>
<evidence type="ECO:0000256" key="9">
    <source>
        <dbReference type="SAM" id="Coils"/>
    </source>
</evidence>
<evidence type="ECO:0000256" key="7">
    <source>
        <dbReference type="ARBA" id="ARBA00022840"/>
    </source>
</evidence>
<feature type="transmembrane region" description="Helical" evidence="10">
    <location>
        <begin position="99"/>
        <end position="117"/>
    </location>
</feature>
<dbReference type="EMBL" id="MFZT01000037">
    <property type="protein sequence ID" value="OGK29938.1"/>
    <property type="molecule type" value="Genomic_DNA"/>
</dbReference>
<reference evidence="12 13" key="1">
    <citation type="journal article" date="2016" name="Nat. Commun.">
        <title>Thousands of microbial genomes shed light on interconnected biogeochemical processes in an aquifer system.</title>
        <authorList>
            <person name="Anantharaman K."/>
            <person name="Brown C.T."/>
            <person name="Hug L.A."/>
            <person name="Sharon I."/>
            <person name="Castelle C.J."/>
            <person name="Probst A.J."/>
            <person name="Thomas B.C."/>
            <person name="Singh A."/>
            <person name="Wilkins M.J."/>
            <person name="Karaoz U."/>
            <person name="Brodie E.L."/>
            <person name="Williams K.H."/>
            <person name="Hubbard S.S."/>
            <person name="Banfield J.F."/>
        </authorList>
    </citation>
    <scope>NUCLEOTIDE SEQUENCE [LARGE SCALE GENOMIC DNA]</scope>
</reference>
<dbReference type="CDD" id="cd00075">
    <property type="entry name" value="HATPase"/>
    <property type="match status" value="1"/>
</dbReference>
<keyword evidence="10" id="KW-0472">Membrane</keyword>
<proteinExistence type="predicted"/>
<feature type="domain" description="Histidine kinase" evidence="11">
    <location>
        <begin position="257"/>
        <end position="475"/>
    </location>
</feature>
<dbReference type="SUPFAM" id="SSF55874">
    <property type="entry name" value="ATPase domain of HSP90 chaperone/DNA topoisomerase II/histidine kinase"/>
    <property type="match status" value="1"/>
</dbReference>
<name>A0A1F7HFC8_9BACT</name>
<dbReference type="PANTHER" id="PTHR43065:SF10">
    <property type="entry name" value="PEROXIDE STRESS-ACTIVATED HISTIDINE KINASE MAK3"/>
    <property type="match status" value="1"/>
</dbReference>
<evidence type="ECO:0000256" key="4">
    <source>
        <dbReference type="ARBA" id="ARBA00022679"/>
    </source>
</evidence>
<keyword evidence="3" id="KW-0597">Phosphoprotein</keyword>
<feature type="transmembrane region" description="Helical" evidence="10">
    <location>
        <begin position="68"/>
        <end position="87"/>
    </location>
</feature>
<dbReference type="PROSITE" id="PS50109">
    <property type="entry name" value="HIS_KIN"/>
    <property type="match status" value="1"/>
</dbReference>
<evidence type="ECO:0000256" key="1">
    <source>
        <dbReference type="ARBA" id="ARBA00000085"/>
    </source>
</evidence>
<keyword evidence="10" id="KW-0812">Transmembrane</keyword>
<feature type="coiled-coil region" evidence="9">
    <location>
        <begin position="199"/>
        <end position="240"/>
    </location>
</feature>
<evidence type="ECO:0000256" key="6">
    <source>
        <dbReference type="ARBA" id="ARBA00022777"/>
    </source>
</evidence>
<dbReference type="Pfam" id="PF02518">
    <property type="entry name" value="HATPase_c"/>
    <property type="match status" value="1"/>
</dbReference>
<dbReference type="PRINTS" id="PR00344">
    <property type="entry name" value="BCTRLSENSOR"/>
</dbReference>
<evidence type="ECO:0000256" key="2">
    <source>
        <dbReference type="ARBA" id="ARBA00012438"/>
    </source>
</evidence>
<feature type="transmembrane region" description="Helical" evidence="10">
    <location>
        <begin position="177"/>
        <end position="197"/>
    </location>
</feature>
<dbReference type="InterPro" id="IPR003594">
    <property type="entry name" value="HATPase_dom"/>
</dbReference>
<sequence length="478" mass="54131">MVFVSNTPPNGGVMRVLNIKMDQLEPRKVSIYQKLLICTLILCYSSLSIITFDILGKITQQKSDPLRFDTFLLVLIISGLFTLYFYLLKSKQSKISAHLFIFTLLLVGMINSLKWGVDVPIAYLIYTLTIVLAGIIIGSVYSFLVTIIIALFLIILSHLQGIKLLHYDGYWLSSPPSIVDGITATIIFSIISLVSWLSNREIESSLRRAETSEKALLQERDQLEVRVKQRTEELQKAQLEKMLHLYRFADFGRLAAGLIHDIVNPLTVVSLNLEQLHSKASEKLRKADTKALQRAITRATDGTKSIEDYVEAARRQIQQQDIITQFDVGQEIKHVLKIFSYRCRKEKVAIQLMCKSHTTLTGNPIKLSQCLSNLIANALDAHQLTSKKSKYIKIIVSEVEHVCILHIKDNAHGIPHSLLKDIFKPFYTTKDARHGTGIGLAITKDIIEKTFKGSINVSSEEKRWTTFTLKIPNMKKHV</sequence>
<evidence type="ECO:0000259" key="11">
    <source>
        <dbReference type="PROSITE" id="PS50109"/>
    </source>
</evidence>
<dbReference type="GO" id="GO:0005524">
    <property type="term" value="F:ATP binding"/>
    <property type="evidence" value="ECO:0007669"/>
    <property type="project" value="UniProtKB-KW"/>
</dbReference>
<dbReference type="InterPro" id="IPR005467">
    <property type="entry name" value="His_kinase_dom"/>
</dbReference>
<dbReference type="Gene3D" id="3.30.565.10">
    <property type="entry name" value="Histidine kinase-like ATPase, C-terminal domain"/>
    <property type="match status" value="1"/>
</dbReference>
<comment type="caution">
    <text evidence="12">The sequence shown here is derived from an EMBL/GenBank/DDBJ whole genome shotgun (WGS) entry which is preliminary data.</text>
</comment>
<gene>
    <name evidence="12" type="ORF">A3D08_01825</name>
</gene>
<evidence type="ECO:0000256" key="8">
    <source>
        <dbReference type="ARBA" id="ARBA00023012"/>
    </source>
</evidence>
<evidence type="ECO:0000313" key="12">
    <source>
        <dbReference type="EMBL" id="OGK29938.1"/>
    </source>
</evidence>
<keyword evidence="10" id="KW-1133">Transmembrane helix</keyword>
<dbReference type="AlphaFoldDB" id="A0A1F7HFC8"/>
<dbReference type="InterPro" id="IPR004358">
    <property type="entry name" value="Sig_transdc_His_kin-like_C"/>
</dbReference>
<keyword evidence="7" id="KW-0067">ATP-binding</keyword>
<dbReference type="PANTHER" id="PTHR43065">
    <property type="entry name" value="SENSOR HISTIDINE KINASE"/>
    <property type="match status" value="1"/>
</dbReference>
<feature type="transmembrane region" description="Helical" evidence="10">
    <location>
        <begin position="35"/>
        <end position="56"/>
    </location>
</feature>
<dbReference type="Gene3D" id="1.10.287.130">
    <property type="match status" value="1"/>
</dbReference>
<keyword evidence="5" id="KW-0547">Nucleotide-binding</keyword>
<keyword evidence="8" id="KW-0902">Two-component regulatory system</keyword>
<dbReference type="SMART" id="SM00387">
    <property type="entry name" value="HATPase_c"/>
    <property type="match status" value="1"/>
</dbReference>
<evidence type="ECO:0000256" key="10">
    <source>
        <dbReference type="SAM" id="Phobius"/>
    </source>
</evidence>
<accession>A0A1F7HFC8</accession>
<dbReference type="GO" id="GO:0000160">
    <property type="term" value="P:phosphorelay signal transduction system"/>
    <property type="evidence" value="ECO:0007669"/>
    <property type="project" value="UniProtKB-KW"/>
</dbReference>
<dbReference type="EC" id="2.7.13.3" evidence="2"/>
<comment type="catalytic activity">
    <reaction evidence="1">
        <text>ATP + protein L-histidine = ADP + protein N-phospho-L-histidine.</text>
        <dbReference type="EC" id="2.7.13.3"/>
    </reaction>
</comment>
<dbReference type="InterPro" id="IPR036890">
    <property type="entry name" value="HATPase_C_sf"/>
</dbReference>
<dbReference type="Proteomes" id="UP000178098">
    <property type="component" value="Unassembled WGS sequence"/>
</dbReference>
<organism evidence="12 13">
    <name type="scientific">Candidatus Roizmanbacteria bacterium RIFCSPHIGHO2_02_FULL_43_11</name>
    <dbReference type="NCBI Taxonomy" id="1802043"/>
    <lineage>
        <taxon>Bacteria</taxon>
        <taxon>Candidatus Roizmaniibacteriota</taxon>
    </lineage>
</organism>
<feature type="transmembrane region" description="Helical" evidence="10">
    <location>
        <begin position="123"/>
        <end position="156"/>
    </location>
</feature>
<keyword evidence="9" id="KW-0175">Coiled coil</keyword>
<keyword evidence="4" id="KW-0808">Transferase</keyword>
<protein>
    <recommendedName>
        <fullName evidence="2">histidine kinase</fullName>
        <ecNumber evidence="2">2.7.13.3</ecNumber>
    </recommendedName>
</protein>
<evidence type="ECO:0000256" key="5">
    <source>
        <dbReference type="ARBA" id="ARBA00022741"/>
    </source>
</evidence>
<dbReference type="GO" id="GO:0004673">
    <property type="term" value="F:protein histidine kinase activity"/>
    <property type="evidence" value="ECO:0007669"/>
    <property type="project" value="UniProtKB-EC"/>
</dbReference>
<evidence type="ECO:0000256" key="3">
    <source>
        <dbReference type="ARBA" id="ARBA00022553"/>
    </source>
</evidence>